<dbReference type="PANTHER" id="PTHR43265:SF1">
    <property type="entry name" value="ESTERASE ESTD"/>
    <property type="match status" value="1"/>
</dbReference>
<dbReference type="KEGG" id="mdb:OVN18_12900"/>
<evidence type="ECO:0000313" key="2">
    <source>
        <dbReference type="EMBL" id="WAB81413.1"/>
    </source>
</evidence>
<dbReference type="InterPro" id="IPR022742">
    <property type="entry name" value="Hydrolase_4"/>
</dbReference>
<accession>A0A9E8S8M8</accession>
<gene>
    <name evidence="2" type="ORF">OVN18_12900</name>
</gene>
<protein>
    <submittedName>
        <fullName evidence="2">Alpha/beta fold hydrolase</fullName>
    </submittedName>
</protein>
<evidence type="ECO:0000313" key="3">
    <source>
        <dbReference type="Proteomes" id="UP001164706"/>
    </source>
</evidence>
<dbReference type="Gene3D" id="3.40.50.1820">
    <property type="entry name" value="alpha/beta hydrolase"/>
    <property type="match status" value="1"/>
</dbReference>
<name>A0A9E8S8M8_9MICO</name>
<dbReference type="SUPFAM" id="SSF53474">
    <property type="entry name" value="alpha/beta-Hydrolases"/>
    <property type="match status" value="1"/>
</dbReference>
<dbReference type="Pfam" id="PF12146">
    <property type="entry name" value="Hydrolase_4"/>
    <property type="match status" value="1"/>
</dbReference>
<dbReference type="Proteomes" id="UP001164706">
    <property type="component" value="Chromosome"/>
</dbReference>
<feature type="domain" description="Serine aminopeptidase S33" evidence="1">
    <location>
        <begin position="57"/>
        <end position="262"/>
    </location>
</feature>
<keyword evidence="2" id="KW-0378">Hydrolase</keyword>
<dbReference type="InterPro" id="IPR029058">
    <property type="entry name" value="AB_hydrolase_fold"/>
</dbReference>
<dbReference type="PANTHER" id="PTHR43265">
    <property type="entry name" value="ESTERASE ESTD"/>
    <property type="match status" value="1"/>
</dbReference>
<dbReference type="RefSeq" id="WP_267781168.1">
    <property type="nucleotide sequence ID" value="NZ_CP113089.1"/>
</dbReference>
<evidence type="ECO:0000259" key="1">
    <source>
        <dbReference type="Pfam" id="PF12146"/>
    </source>
</evidence>
<dbReference type="EMBL" id="CP113089">
    <property type="protein sequence ID" value="WAB81413.1"/>
    <property type="molecule type" value="Genomic_DNA"/>
</dbReference>
<keyword evidence="3" id="KW-1185">Reference proteome</keyword>
<dbReference type="AlphaFoldDB" id="A0A9E8S8M8"/>
<dbReference type="InterPro" id="IPR053145">
    <property type="entry name" value="AB_hydrolase_Est10"/>
</dbReference>
<reference evidence="2" key="1">
    <citation type="submission" date="2022-11" db="EMBL/GenBank/DDBJ databases">
        <title>Description of Microcella daejonensis nov. sp, isolated from riverside soil.</title>
        <authorList>
            <person name="Molina K.M."/>
            <person name="Kim S.B."/>
        </authorList>
    </citation>
    <scope>NUCLEOTIDE SEQUENCE</scope>
    <source>
        <strain evidence="2">MMS21-STM12</strain>
    </source>
</reference>
<dbReference type="GO" id="GO:0052689">
    <property type="term" value="F:carboxylic ester hydrolase activity"/>
    <property type="evidence" value="ECO:0007669"/>
    <property type="project" value="TreeGrafter"/>
</dbReference>
<sequence length="307" mass="33295">MTPAPVERPFERPFERHGAVRLLGVRRHVEQPTALAVLLAGSGPIDRDGDGRGLALGIQRQLAESLAGHGIESVRWDKRGVGASEGEFLTTGFDDLLDDALGVVDDALGGDLPVLVIGHSEGAALAARVAALRPGIAGAVMLSGYARSGLEVLRWQARALSGDLPRPLRALLRLLRTDLERQTEKNRQRLLRTTGDVERVGGARVNARWFREFMAYDPRADLDAASVPLLAVTGSLDLQSPPEDLAVIAARTGGSTRTVELEGVSHILRTQPRATLRTYRVDARRPIDERIVPLIAAWWSDLRDVSS</sequence>
<proteinExistence type="predicted"/>
<organism evidence="2 3">
    <name type="scientific">Microcella daejeonensis</name>
    <dbReference type="NCBI Taxonomy" id="2994971"/>
    <lineage>
        <taxon>Bacteria</taxon>
        <taxon>Bacillati</taxon>
        <taxon>Actinomycetota</taxon>
        <taxon>Actinomycetes</taxon>
        <taxon>Micrococcales</taxon>
        <taxon>Microbacteriaceae</taxon>
        <taxon>Microcella</taxon>
    </lineage>
</organism>